<dbReference type="PROSITE" id="PS00903">
    <property type="entry name" value="CYT_DCMP_DEAMINASES_1"/>
    <property type="match status" value="1"/>
</dbReference>
<name>L1JR80_GUITC</name>
<evidence type="ECO:0000256" key="8">
    <source>
        <dbReference type="PIRSR" id="PIRSR006334-3"/>
    </source>
</evidence>
<dbReference type="InterPro" id="IPR016193">
    <property type="entry name" value="Cytidine_deaminase-like"/>
</dbReference>
<accession>L1JR80</accession>
<feature type="binding site" evidence="8">
    <location>
        <position position="91"/>
    </location>
    <ligand>
        <name>Zn(2+)</name>
        <dbReference type="ChEBI" id="CHEBI:29105"/>
        <note>catalytic</note>
    </ligand>
</feature>
<dbReference type="OrthoDB" id="414540at2759"/>
<dbReference type="STRING" id="905079.L1JR80"/>
<evidence type="ECO:0000256" key="5">
    <source>
        <dbReference type="ARBA" id="ARBA00022833"/>
    </source>
</evidence>
<keyword evidence="3 8" id="KW-0479">Metal-binding</keyword>
<dbReference type="InterPro" id="IPR016192">
    <property type="entry name" value="APOBEC/CMP_deaminase_Zn-bd"/>
</dbReference>
<comment type="similarity">
    <text evidence="1">Belongs to the cytidine and deoxycytidylate deaminase family.</text>
</comment>
<comment type="subunit">
    <text evidence="2">Homodimer.</text>
</comment>
<dbReference type="GO" id="GO:0004126">
    <property type="term" value="F:cytidine deaminase activity"/>
    <property type="evidence" value="ECO:0007669"/>
    <property type="project" value="InterPro"/>
</dbReference>
<dbReference type="GO" id="GO:0008270">
    <property type="term" value="F:zinc ion binding"/>
    <property type="evidence" value="ECO:0007669"/>
    <property type="project" value="InterPro"/>
</dbReference>
<dbReference type="NCBIfam" id="NF006537">
    <property type="entry name" value="PRK09027.1"/>
    <property type="match status" value="1"/>
</dbReference>
<evidence type="ECO:0000256" key="6">
    <source>
        <dbReference type="PIRSR" id="PIRSR006334-1"/>
    </source>
</evidence>
<evidence type="ECO:0000313" key="11">
    <source>
        <dbReference type="EnsemblProtists" id="EKX50952"/>
    </source>
</evidence>
<feature type="active site" description="Proton donor" evidence="6">
    <location>
        <position position="66"/>
    </location>
</feature>
<dbReference type="eggNOG" id="KOG0833">
    <property type="taxonomic scope" value="Eukaryota"/>
</dbReference>
<evidence type="ECO:0000313" key="10">
    <source>
        <dbReference type="EMBL" id="EKX50952.1"/>
    </source>
</evidence>
<dbReference type="GO" id="GO:0042802">
    <property type="term" value="F:identical protein binding"/>
    <property type="evidence" value="ECO:0007669"/>
    <property type="project" value="UniProtKB-ARBA"/>
</dbReference>
<dbReference type="Pfam" id="PF08211">
    <property type="entry name" value="dCMP_cyt_deam_2"/>
    <property type="match status" value="1"/>
</dbReference>
<dbReference type="Gene3D" id="3.40.140.10">
    <property type="entry name" value="Cytidine Deaminase, domain 2"/>
    <property type="match status" value="2"/>
</dbReference>
<dbReference type="GO" id="GO:0072527">
    <property type="term" value="P:pyrimidine-containing compound metabolic process"/>
    <property type="evidence" value="ECO:0007669"/>
    <property type="project" value="UniProtKB-ARBA"/>
</dbReference>
<organism evidence="10">
    <name type="scientific">Guillardia theta (strain CCMP2712)</name>
    <name type="common">Cryptophyte</name>
    <dbReference type="NCBI Taxonomy" id="905079"/>
    <lineage>
        <taxon>Eukaryota</taxon>
        <taxon>Cryptophyceae</taxon>
        <taxon>Pyrenomonadales</taxon>
        <taxon>Geminigeraceae</taxon>
        <taxon>Guillardia</taxon>
    </lineage>
</organism>
<reference evidence="11" key="3">
    <citation type="submission" date="2015-06" db="UniProtKB">
        <authorList>
            <consortium name="EnsemblProtists"/>
        </authorList>
    </citation>
    <scope>IDENTIFICATION</scope>
</reference>
<dbReference type="GO" id="GO:0005829">
    <property type="term" value="C:cytosol"/>
    <property type="evidence" value="ECO:0007669"/>
    <property type="project" value="TreeGrafter"/>
</dbReference>
<protein>
    <recommendedName>
        <fullName evidence="9">CMP/dCMP-type deaminase domain-containing protein</fullName>
    </recommendedName>
</protein>
<dbReference type="PANTHER" id="PTHR11644:SF2">
    <property type="entry name" value="CYTIDINE DEAMINASE"/>
    <property type="match status" value="1"/>
</dbReference>
<keyword evidence="12" id="KW-1185">Reference proteome</keyword>
<reference evidence="10 12" key="1">
    <citation type="journal article" date="2012" name="Nature">
        <title>Algal genomes reveal evolutionary mosaicism and the fate of nucleomorphs.</title>
        <authorList>
            <consortium name="DOE Joint Genome Institute"/>
            <person name="Curtis B.A."/>
            <person name="Tanifuji G."/>
            <person name="Burki F."/>
            <person name="Gruber A."/>
            <person name="Irimia M."/>
            <person name="Maruyama S."/>
            <person name="Arias M.C."/>
            <person name="Ball S.G."/>
            <person name="Gile G.H."/>
            <person name="Hirakawa Y."/>
            <person name="Hopkins J.F."/>
            <person name="Kuo A."/>
            <person name="Rensing S.A."/>
            <person name="Schmutz J."/>
            <person name="Symeonidi A."/>
            <person name="Elias M."/>
            <person name="Eveleigh R.J."/>
            <person name="Herman E.K."/>
            <person name="Klute M.J."/>
            <person name="Nakayama T."/>
            <person name="Obornik M."/>
            <person name="Reyes-Prieto A."/>
            <person name="Armbrust E.V."/>
            <person name="Aves S.J."/>
            <person name="Beiko R.G."/>
            <person name="Coutinho P."/>
            <person name="Dacks J.B."/>
            <person name="Durnford D.G."/>
            <person name="Fast N.M."/>
            <person name="Green B.R."/>
            <person name="Grisdale C.J."/>
            <person name="Hempel F."/>
            <person name="Henrissat B."/>
            <person name="Hoppner M.P."/>
            <person name="Ishida K."/>
            <person name="Kim E."/>
            <person name="Koreny L."/>
            <person name="Kroth P.G."/>
            <person name="Liu Y."/>
            <person name="Malik S.B."/>
            <person name="Maier U.G."/>
            <person name="McRose D."/>
            <person name="Mock T."/>
            <person name="Neilson J.A."/>
            <person name="Onodera N.T."/>
            <person name="Poole A.M."/>
            <person name="Pritham E.J."/>
            <person name="Richards T.A."/>
            <person name="Rocap G."/>
            <person name="Roy S.W."/>
            <person name="Sarai C."/>
            <person name="Schaack S."/>
            <person name="Shirato S."/>
            <person name="Slamovits C.H."/>
            <person name="Spencer D.F."/>
            <person name="Suzuki S."/>
            <person name="Worden A.Z."/>
            <person name="Zauner S."/>
            <person name="Barry K."/>
            <person name="Bell C."/>
            <person name="Bharti A.K."/>
            <person name="Crow J.A."/>
            <person name="Grimwood J."/>
            <person name="Kramer R."/>
            <person name="Lindquist E."/>
            <person name="Lucas S."/>
            <person name="Salamov A."/>
            <person name="McFadden G.I."/>
            <person name="Lane C.E."/>
            <person name="Keeling P.J."/>
            <person name="Gray M.W."/>
            <person name="Grigoriev I.V."/>
            <person name="Archibald J.M."/>
        </authorList>
    </citation>
    <scope>NUCLEOTIDE SEQUENCE</scope>
    <source>
        <strain evidence="10 12">CCMP2712</strain>
    </source>
</reference>
<dbReference type="HOGENOM" id="CLU_052424_1_0_1"/>
<dbReference type="PROSITE" id="PS51747">
    <property type="entry name" value="CYT_DCMP_DEAMINASES_2"/>
    <property type="match status" value="2"/>
</dbReference>
<dbReference type="InterPro" id="IPR050202">
    <property type="entry name" value="Cyt/Deoxycyt_deaminase"/>
</dbReference>
<feature type="binding site" evidence="7">
    <location>
        <begin position="51"/>
        <end position="53"/>
    </location>
    <ligand>
        <name>substrate</name>
    </ligand>
</feature>
<dbReference type="Proteomes" id="UP000011087">
    <property type="component" value="Unassembled WGS sequence"/>
</dbReference>
<dbReference type="AlphaFoldDB" id="L1JR80"/>
<evidence type="ECO:0000313" key="12">
    <source>
        <dbReference type="Proteomes" id="UP000011087"/>
    </source>
</evidence>
<dbReference type="PIRSF" id="PIRSF006334">
    <property type="entry name" value="Cdd_plus_pseudo"/>
    <property type="match status" value="1"/>
</dbReference>
<feature type="binding site" evidence="8">
    <location>
        <position position="64"/>
    </location>
    <ligand>
        <name>Zn(2+)</name>
        <dbReference type="ChEBI" id="CHEBI:29105"/>
        <note>catalytic</note>
    </ligand>
</feature>
<keyword evidence="4" id="KW-0378">Hydrolase</keyword>
<dbReference type="EMBL" id="JH992977">
    <property type="protein sequence ID" value="EKX50952.1"/>
    <property type="molecule type" value="Genomic_DNA"/>
</dbReference>
<dbReference type="EnsemblProtists" id="EKX50952">
    <property type="protein sequence ID" value="EKX50952"/>
    <property type="gene ID" value="GUITHDRAFT_161756"/>
</dbReference>
<feature type="domain" description="CMP/dCMP-type deaminase" evidence="9">
    <location>
        <begin position="155"/>
        <end position="243"/>
    </location>
</feature>
<sequence>MPWLSRLVQVVAVGLYRLLEEAKGFSKPEISGFRVGAVAVGESGTSYLGGNVEFRHQGLEHVIHAEEFAITNAINHGERSISHLAVSMAPCGYCRQIISELAEASQLSIWISPSKKPTDIDALLPSAFSPKDLGGRGRLLSEQAHELELVEVPEEAWRPLADVALERANRSYAPYTRSPSGVALMLSCGKIVGGGYAENCAFNPSISPLKAAIVAVLSSQQRLEDVEKLVLILQCEQRSAALE</sequence>
<dbReference type="RefSeq" id="XP_005837932.1">
    <property type="nucleotide sequence ID" value="XM_005837875.1"/>
</dbReference>
<evidence type="ECO:0000256" key="3">
    <source>
        <dbReference type="ARBA" id="ARBA00022723"/>
    </source>
</evidence>
<evidence type="ECO:0000256" key="4">
    <source>
        <dbReference type="ARBA" id="ARBA00022801"/>
    </source>
</evidence>
<dbReference type="OMA" id="NYSPCGH"/>
<evidence type="ECO:0000256" key="7">
    <source>
        <dbReference type="PIRSR" id="PIRSR006334-2"/>
    </source>
</evidence>
<dbReference type="InterPro" id="IPR002125">
    <property type="entry name" value="CMP_dCMP_dom"/>
</dbReference>
<evidence type="ECO:0000259" key="9">
    <source>
        <dbReference type="PROSITE" id="PS51747"/>
    </source>
</evidence>
<dbReference type="Pfam" id="PF00383">
    <property type="entry name" value="dCMP_cyt_deam_1"/>
    <property type="match status" value="1"/>
</dbReference>
<proteinExistence type="inferred from homology"/>
<comment type="cofactor">
    <cofactor evidence="8">
        <name>Zn(2+)</name>
        <dbReference type="ChEBI" id="CHEBI:29105"/>
    </cofactor>
    <text evidence="8">Binds 1 zinc ion.</text>
</comment>
<evidence type="ECO:0000256" key="2">
    <source>
        <dbReference type="ARBA" id="ARBA00011738"/>
    </source>
</evidence>
<dbReference type="SUPFAM" id="SSF53927">
    <property type="entry name" value="Cytidine deaminase-like"/>
    <property type="match status" value="2"/>
</dbReference>
<dbReference type="GeneID" id="17307569"/>
<keyword evidence="5 8" id="KW-0862">Zinc</keyword>
<dbReference type="InterPro" id="IPR013171">
    <property type="entry name" value="Cyd/dCyd_deaminase_Zn-bd"/>
</dbReference>
<feature type="binding site" evidence="8">
    <location>
        <position position="94"/>
    </location>
    <ligand>
        <name>Zn(2+)</name>
        <dbReference type="ChEBI" id="CHEBI:29105"/>
        <note>catalytic</note>
    </ligand>
</feature>
<reference evidence="12" key="2">
    <citation type="submission" date="2012-11" db="EMBL/GenBank/DDBJ databases">
        <authorList>
            <person name="Kuo A."/>
            <person name="Curtis B.A."/>
            <person name="Tanifuji G."/>
            <person name="Burki F."/>
            <person name="Gruber A."/>
            <person name="Irimia M."/>
            <person name="Maruyama S."/>
            <person name="Arias M.C."/>
            <person name="Ball S.G."/>
            <person name="Gile G.H."/>
            <person name="Hirakawa Y."/>
            <person name="Hopkins J.F."/>
            <person name="Rensing S.A."/>
            <person name="Schmutz J."/>
            <person name="Symeonidi A."/>
            <person name="Elias M."/>
            <person name="Eveleigh R.J."/>
            <person name="Herman E.K."/>
            <person name="Klute M.J."/>
            <person name="Nakayama T."/>
            <person name="Obornik M."/>
            <person name="Reyes-Prieto A."/>
            <person name="Armbrust E.V."/>
            <person name="Aves S.J."/>
            <person name="Beiko R.G."/>
            <person name="Coutinho P."/>
            <person name="Dacks J.B."/>
            <person name="Durnford D.G."/>
            <person name="Fast N.M."/>
            <person name="Green B.R."/>
            <person name="Grisdale C."/>
            <person name="Hempe F."/>
            <person name="Henrissat B."/>
            <person name="Hoppner M.P."/>
            <person name="Ishida K.-I."/>
            <person name="Kim E."/>
            <person name="Koreny L."/>
            <person name="Kroth P.G."/>
            <person name="Liu Y."/>
            <person name="Malik S.-B."/>
            <person name="Maier U.G."/>
            <person name="McRose D."/>
            <person name="Mock T."/>
            <person name="Neilson J.A."/>
            <person name="Onodera N.T."/>
            <person name="Poole A.M."/>
            <person name="Pritham E.J."/>
            <person name="Richards T.A."/>
            <person name="Rocap G."/>
            <person name="Roy S.W."/>
            <person name="Sarai C."/>
            <person name="Schaack S."/>
            <person name="Shirato S."/>
            <person name="Slamovits C.H."/>
            <person name="Spencer D.F."/>
            <person name="Suzuki S."/>
            <person name="Worden A.Z."/>
            <person name="Zauner S."/>
            <person name="Barry K."/>
            <person name="Bell C."/>
            <person name="Bharti A.K."/>
            <person name="Crow J.A."/>
            <person name="Grimwood J."/>
            <person name="Kramer R."/>
            <person name="Lindquist E."/>
            <person name="Lucas S."/>
            <person name="Salamov A."/>
            <person name="McFadden G.I."/>
            <person name="Lane C.E."/>
            <person name="Keeling P.J."/>
            <person name="Gray M.W."/>
            <person name="Grigoriev I.V."/>
            <person name="Archibald J.M."/>
        </authorList>
    </citation>
    <scope>NUCLEOTIDE SEQUENCE</scope>
    <source>
        <strain evidence="12">CCMP2712</strain>
    </source>
</reference>
<gene>
    <name evidence="10" type="ORF">GUITHDRAFT_161756</name>
</gene>
<feature type="domain" description="CMP/dCMP-type deaminase" evidence="9">
    <location>
        <begin position="10"/>
        <end position="131"/>
    </location>
</feature>
<evidence type="ECO:0000256" key="1">
    <source>
        <dbReference type="ARBA" id="ARBA00006576"/>
    </source>
</evidence>
<dbReference type="CDD" id="cd01283">
    <property type="entry name" value="cytidine_deaminase"/>
    <property type="match status" value="1"/>
</dbReference>
<dbReference type="GO" id="GO:0055086">
    <property type="term" value="P:nucleobase-containing small molecule metabolic process"/>
    <property type="evidence" value="ECO:0007669"/>
    <property type="project" value="UniProtKB-ARBA"/>
</dbReference>
<dbReference type="PaxDb" id="55529-EKX50952"/>
<dbReference type="KEGG" id="gtt:GUITHDRAFT_161756"/>
<dbReference type="PANTHER" id="PTHR11644">
    <property type="entry name" value="CYTIDINE DEAMINASE"/>
    <property type="match status" value="1"/>
</dbReference>